<sequence>MKLSTHIHIAPSATLAMNALAGEKKKKGEVVYNLTVGEPQIDTPQIIKEAAIVALNAGKTLYTPLSGIPELRIEVAAWMNKNFDAQFEQNNVIATCGGKHGLLLALQSLLETGDEVLIVSPYWVSYPSMVDLYGGVSKCIETEEKNNWKVNPEQIATACTKKTKLLILNNGGNPTGVLYTKEEIANILKVASENNLIVISDEVYAGLVYDNRPFVSAASFSQYKESTIIIQSCSKHFAMTGWRVGFVLGPENLITMLENLQSQSTTGTSSISQWAALAAFQHADEIIPEINAQMQTRRDAFVANFKKHFGIEVPPPQAGLYAFFSLKSFAVNETDSARWCMKILEEANVVFVPGAPFGAEGYVRASFGGKIGDVDAGLQTLAQYLKNCG</sequence>
<reference evidence="8 9" key="1">
    <citation type="journal article" date="2016" name="Nat. Commun.">
        <title>Thousands of microbial genomes shed light on interconnected biogeochemical processes in an aquifer system.</title>
        <authorList>
            <person name="Anantharaman K."/>
            <person name="Brown C.T."/>
            <person name="Hug L.A."/>
            <person name="Sharon I."/>
            <person name="Castelle C.J."/>
            <person name="Probst A.J."/>
            <person name="Thomas B.C."/>
            <person name="Singh A."/>
            <person name="Wilkins M.J."/>
            <person name="Karaoz U."/>
            <person name="Brodie E.L."/>
            <person name="Williams K.H."/>
            <person name="Hubbard S.S."/>
            <person name="Banfield J.F."/>
        </authorList>
    </citation>
    <scope>NUCLEOTIDE SEQUENCE [LARGE SCALE GENOMIC DNA]</scope>
</reference>
<dbReference type="InterPro" id="IPR015422">
    <property type="entry name" value="PyrdxlP-dep_Trfase_small"/>
</dbReference>
<accession>A0A1F6M4W4</accession>
<evidence type="ECO:0000256" key="5">
    <source>
        <dbReference type="ARBA" id="ARBA00022898"/>
    </source>
</evidence>
<dbReference type="PROSITE" id="PS00105">
    <property type="entry name" value="AA_TRANSFER_CLASS_1"/>
    <property type="match status" value="1"/>
</dbReference>
<dbReference type="InterPro" id="IPR004839">
    <property type="entry name" value="Aminotransferase_I/II_large"/>
</dbReference>
<keyword evidence="3 6" id="KW-0032">Aminotransferase</keyword>
<evidence type="ECO:0000259" key="7">
    <source>
        <dbReference type="Pfam" id="PF00155"/>
    </source>
</evidence>
<evidence type="ECO:0000256" key="2">
    <source>
        <dbReference type="ARBA" id="ARBA00007441"/>
    </source>
</evidence>
<dbReference type="InterPro" id="IPR015421">
    <property type="entry name" value="PyrdxlP-dep_Trfase_major"/>
</dbReference>
<dbReference type="Pfam" id="PF00155">
    <property type="entry name" value="Aminotran_1_2"/>
    <property type="match status" value="1"/>
</dbReference>
<comment type="similarity">
    <text evidence="2 6">Belongs to the class-I pyridoxal-phosphate-dependent aminotransferase family.</text>
</comment>
<dbReference type="CDD" id="cd00609">
    <property type="entry name" value="AAT_like"/>
    <property type="match status" value="1"/>
</dbReference>
<dbReference type="GO" id="GO:0006520">
    <property type="term" value="P:amino acid metabolic process"/>
    <property type="evidence" value="ECO:0007669"/>
    <property type="project" value="InterPro"/>
</dbReference>
<evidence type="ECO:0000256" key="1">
    <source>
        <dbReference type="ARBA" id="ARBA00001933"/>
    </source>
</evidence>
<dbReference type="Proteomes" id="UP000178742">
    <property type="component" value="Unassembled WGS sequence"/>
</dbReference>
<dbReference type="FunFam" id="3.40.640.10:FF:000033">
    <property type="entry name" value="Aspartate aminotransferase"/>
    <property type="match status" value="1"/>
</dbReference>
<dbReference type="Gene3D" id="3.90.1150.10">
    <property type="entry name" value="Aspartate Aminotransferase, domain 1"/>
    <property type="match status" value="1"/>
</dbReference>
<dbReference type="STRING" id="1798676.A3B90_01150"/>
<keyword evidence="5" id="KW-0663">Pyridoxal phosphate</keyword>
<feature type="domain" description="Aminotransferase class I/classII large" evidence="7">
    <location>
        <begin position="31"/>
        <end position="379"/>
    </location>
</feature>
<dbReference type="EC" id="2.6.1.-" evidence="6"/>
<dbReference type="PANTHER" id="PTHR46383:SF1">
    <property type="entry name" value="ASPARTATE AMINOTRANSFERASE"/>
    <property type="match status" value="1"/>
</dbReference>
<evidence type="ECO:0000256" key="6">
    <source>
        <dbReference type="RuleBase" id="RU000481"/>
    </source>
</evidence>
<dbReference type="Gene3D" id="3.40.640.10">
    <property type="entry name" value="Type I PLP-dependent aspartate aminotransferase-like (Major domain)"/>
    <property type="match status" value="1"/>
</dbReference>
<dbReference type="EMBL" id="MFPX01000013">
    <property type="protein sequence ID" value="OGH66656.1"/>
    <property type="molecule type" value="Genomic_DNA"/>
</dbReference>
<dbReference type="SUPFAM" id="SSF53383">
    <property type="entry name" value="PLP-dependent transferases"/>
    <property type="match status" value="1"/>
</dbReference>
<dbReference type="InterPro" id="IPR015424">
    <property type="entry name" value="PyrdxlP-dep_Trfase"/>
</dbReference>
<dbReference type="GO" id="GO:0030170">
    <property type="term" value="F:pyridoxal phosphate binding"/>
    <property type="evidence" value="ECO:0007669"/>
    <property type="project" value="InterPro"/>
</dbReference>
<dbReference type="InterPro" id="IPR004838">
    <property type="entry name" value="NHTrfase_class1_PyrdxlP-BS"/>
</dbReference>
<evidence type="ECO:0000256" key="4">
    <source>
        <dbReference type="ARBA" id="ARBA00022679"/>
    </source>
</evidence>
<comment type="caution">
    <text evidence="8">The sequence shown here is derived from an EMBL/GenBank/DDBJ whole genome shotgun (WGS) entry which is preliminary data.</text>
</comment>
<keyword evidence="4 6" id="KW-0808">Transferase</keyword>
<evidence type="ECO:0000313" key="9">
    <source>
        <dbReference type="Proteomes" id="UP000178742"/>
    </source>
</evidence>
<evidence type="ECO:0000256" key="3">
    <source>
        <dbReference type="ARBA" id="ARBA00022576"/>
    </source>
</evidence>
<dbReference type="PANTHER" id="PTHR46383">
    <property type="entry name" value="ASPARTATE AMINOTRANSFERASE"/>
    <property type="match status" value="1"/>
</dbReference>
<evidence type="ECO:0000313" key="8">
    <source>
        <dbReference type="EMBL" id="OGH66656.1"/>
    </source>
</evidence>
<proteinExistence type="inferred from homology"/>
<dbReference type="InterPro" id="IPR050596">
    <property type="entry name" value="AspAT/PAT-like"/>
</dbReference>
<name>A0A1F6M4W4_9BACT</name>
<gene>
    <name evidence="8" type="ORF">A3B90_01150</name>
</gene>
<dbReference type="GO" id="GO:0008483">
    <property type="term" value="F:transaminase activity"/>
    <property type="evidence" value="ECO:0007669"/>
    <property type="project" value="UniProtKB-KW"/>
</dbReference>
<protein>
    <recommendedName>
        <fullName evidence="6">Aminotransferase</fullName>
        <ecNumber evidence="6">2.6.1.-</ecNumber>
    </recommendedName>
</protein>
<organism evidence="8 9">
    <name type="scientific">Candidatus Magasanikbacteria bacterium RIFCSPHIGHO2_02_FULL_41_13</name>
    <dbReference type="NCBI Taxonomy" id="1798676"/>
    <lineage>
        <taxon>Bacteria</taxon>
        <taxon>Candidatus Magasanikiibacteriota</taxon>
    </lineage>
</organism>
<comment type="cofactor">
    <cofactor evidence="1 6">
        <name>pyridoxal 5'-phosphate</name>
        <dbReference type="ChEBI" id="CHEBI:597326"/>
    </cofactor>
</comment>
<dbReference type="AlphaFoldDB" id="A0A1F6M4W4"/>